<sequence length="682" mass="76077">MQLTLRRCVAGITTLSLIIIIVTALTSPIDRQVHLTWLPALALLILTLSLGLLFLAYLKLNLVRPRIIHILLIVSTLIALLIQVWLSLHIVAMGSLDPAAIRLQAAALAQGGQHWFRYFSWYPNNVNITLILADLMKLAGQVQGNGFGHFLNLIGFIHIDGTILLIWWFLKRHRGQLSANTFLALSLLFVPFYWYALDFYTDIIVIIYPALLLTCVDLAASSRTKKRQLIWLALGLLFFTIGYLIKGNTIVFGLAALFAWGLSRPTSRRLIGQLILTALIGGLLLIAGGRVSQQLAKTMGYAPNPASEFPTTSWTLMGLNPQSFGAYSQTDIDQTTRLGSASANQRAVNQALKARLKQLGFVGLVKQFRQKIITMWSTGTVGAFLWPDHFKQVPKTYLKHQAAFQTLVANFTQVLYLFSLTTALIATLLEIRNPHFDQLLLQLGFLSILFLHLFFWEVEARYALLVIPFLLALAASGAPKLVTQVALLKPQKKVTFSLLIFLLVANLGPFLVTRSWSRPQSISTPVTNQSVPGYFQMSQLTLKPGQHLTQPLQIPERFNTINCSDIAKTGTKVRLTLIKNSHEVGQARYPGLITSPAYLAAGQYQLKLKNISQQSVTVSVAHSPIIRLTTNPIEQAPNYYFKFSVTSQQNQPLINRSARLIILLTIEILLIGSGYYLYYSKK</sequence>
<name>A0A192GYY9_9LACO</name>
<keyword evidence="2" id="KW-1185">Reference proteome</keyword>
<gene>
    <name evidence="1" type="ORF">AYR53_02550</name>
</gene>
<dbReference type="AlphaFoldDB" id="A0A192GYY9"/>
<dbReference type="STRING" id="375175.AYR53_02550"/>
<dbReference type="RefSeq" id="WP_068279545.1">
    <property type="nucleotide sequence ID" value="NZ_CP014873.1"/>
</dbReference>
<reference evidence="1 2" key="1">
    <citation type="submission" date="2016-03" db="EMBL/GenBank/DDBJ databases">
        <title>Pediococcus and Lactobacillus from brewery environment - whole genome sequencing and assembly.</title>
        <authorList>
            <person name="Behr J."/>
            <person name="Geissler A.J."/>
            <person name="Vogel R.F."/>
        </authorList>
    </citation>
    <scope>NUCLEOTIDE SEQUENCE [LARGE SCALE GENOMIC DNA]</scope>
    <source>
        <strain evidence="1 2">TMW 1.1989</strain>
    </source>
</reference>
<dbReference type="EMBL" id="CP014873">
    <property type="protein sequence ID" value="ANK61744.1"/>
    <property type="molecule type" value="Genomic_DNA"/>
</dbReference>
<dbReference type="GeneID" id="42981116"/>
<evidence type="ECO:0000313" key="1">
    <source>
        <dbReference type="EMBL" id="ANK61744.1"/>
    </source>
</evidence>
<dbReference type="Proteomes" id="UP000078582">
    <property type="component" value="Chromosome"/>
</dbReference>
<accession>A0A192GYY9</accession>
<organism evidence="1 2">
    <name type="scientific">Loigolactobacillus backii</name>
    <dbReference type="NCBI Taxonomy" id="375175"/>
    <lineage>
        <taxon>Bacteria</taxon>
        <taxon>Bacillati</taxon>
        <taxon>Bacillota</taxon>
        <taxon>Bacilli</taxon>
        <taxon>Lactobacillales</taxon>
        <taxon>Lactobacillaceae</taxon>
        <taxon>Loigolactobacillus</taxon>
    </lineage>
</organism>
<dbReference type="OrthoDB" id="2240371at2"/>
<evidence type="ECO:0000313" key="2">
    <source>
        <dbReference type="Proteomes" id="UP000078582"/>
    </source>
</evidence>
<proteinExistence type="predicted"/>
<protein>
    <submittedName>
        <fullName evidence="1">Uncharacterized protein</fullName>
    </submittedName>
</protein>